<sequence length="137" mass="15540">ERRARHGWPGRHAQAAPPAHRPPPPRRARAARRGGGDELPRLPRDARRRGDRPPRPDTNHPLRAQGALPVPAHNRGIRLHLPDFGAHANAGYAAGPRARQRGPLRHLLRPARARQDAPRRRRRVPRHPERLRGLLHL</sequence>
<proteinExistence type="predicted"/>
<feature type="compositionally biased region" description="Basic and acidic residues" evidence="1">
    <location>
        <begin position="51"/>
        <end position="60"/>
    </location>
</feature>
<feature type="compositionally biased region" description="Basic and acidic residues" evidence="1">
    <location>
        <begin position="34"/>
        <end position="45"/>
    </location>
</feature>
<protein>
    <submittedName>
        <fullName evidence="2">Mobile element protein</fullName>
    </submittedName>
</protein>
<feature type="compositionally biased region" description="Basic residues" evidence="1">
    <location>
        <begin position="98"/>
        <end position="112"/>
    </location>
</feature>
<feature type="non-terminal residue" evidence="2">
    <location>
        <position position="137"/>
    </location>
</feature>
<feature type="region of interest" description="Disordered" evidence="1">
    <location>
        <begin position="1"/>
        <end position="75"/>
    </location>
</feature>
<feature type="non-terminal residue" evidence="2">
    <location>
        <position position="1"/>
    </location>
</feature>
<name>A0A6J4LJU2_9BACT</name>
<gene>
    <name evidence="2" type="ORF">AVDCRST_MAG68-2456</name>
</gene>
<evidence type="ECO:0000313" key="2">
    <source>
        <dbReference type="EMBL" id="CAA9330879.1"/>
    </source>
</evidence>
<accession>A0A6J4LJU2</accession>
<feature type="region of interest" description="Disordered" evidence="1">
    <location>
        <begin position="95"/>
        <end position="137"/>
    </location>
</feature>
<dbReference type="AlphaFoldDB" id="A0A6J4LJU2"/>
<reference evidence="2" key="1">
    <citation type="submission" date="2020-02" db="EMBL/GenBank/DDBJ databases">
        <authorList>
            <person name="Meier V. D."/>
        </authorList>
    </citation>
    <scope>NUCLEOTIDE SEQUENCE</scope>
    <source>
        <strain evidence="2">AVDCRST_MAG68</strain>
    </source>
</reference>
<feature type="compositionally biased region" description="Basic residues" evidence="1">
    <location>
        <begin position="23"/>
        <end position="32"/>
    </location>
</feature>
<dbReference type="EMBL" id="CADCTW010000119">
    <property type="protein sequence ID" value="CAA9330879.1"/>
    <property type="molecule type" value="Genomic_DNA"/>
</dbReference>
<evidence type="ECO:0000256" key="1">
    <source>
        <dbReference type="SAM" id="MobiDB-lite"/>
    </source>
</evidence>
<organism evidence="2">
    <name type="scientific">uncultured Gemmatimonadota bacterium</name>
    <dbReference type="NCBI Taxonomy" id="203437"/>
    <lineage>
        <taxon>Bacteria</taxon>
        <taxon>Pseudomonadati</taxon>
        <taxon>Gemmatimonadota</taxon>
        <taxon>environmental samples</taxon>
    </lineage>
</organism>
<feature type="compositionally biased region" description="Basic and acidic residues" evidence="1">
    <location>
        <begin position="126"/>
        <end position="137"/>
    </location>
</feature>